<evidence type="ECO:0000313" key="2">
    <source>
        <dbReference type="Proteomes" id="UP000814176"/>
    </source>
</evidence>
<sequence length="213" mass="24331">MEFGVRGSYPNRQLHTSTQKGCPLQLLCTCAGGEKLGATRSIRESDTSRKLPIFGMQSREVRKTGMLISMSSHWHHLVVNTASQTLSKRTRCGKRECGRVKDEETNKVDRQIRRHYLTSLRITRTVSRILQGVSLYQRRPENVTISMPWAEGAEGRRSLQYSGEHGQSRSTTYIEANTRRSTHAFNNNFSYWTAARGCDDMGFMATCYETRQI</sequence>
<dbReference type="RefSeq" id="XP_047781823.1">
    <property type="nucleotide sequence ID" value="XM_047918825.1"/>
</dbReference>
<dbReference type="Proteomes" id="UP000814176">
    <property type="component" value="Unassembled WGS sequence"/>
</dbReference>
<comment type="caution">
    <text evidence="1">The sequence shown here is derived from an EMBL/GenBank/DDBJ whole genome shotgun (WGS) entry which is preliminary data.</text>
</comment>
<reference evidence="1 2" key="1">
    <citation type="journal article" date="2021" name="Environ. Microbiol.">
        <title>Gene family expansions and transcriptome signatures uncover fungal adaptations to wood decay.</title>
        <authorList>
            <person name="Hage H."/>
            <person name="Miyauchi S."/>
            <person name="Viragh M."/>
            <person name="Drula E."/>
            <person name="Min B."/>
            <person name="Chaduli D."/>
            <person name="Navarro D."/>
            <person name="Favel A."/>
            <person name="Norest M."/>
            <person name="Lesage-Meessen L."/>
            <person name="Balint B."/>
            <person name="Merenyi Z."/>
            <person name="de Eugenio L."/>
            <person name="Morin E."/>
            <person name="Martinez A.T."/>
            <person name="Baldrian P."/>
            <person name="Stursova M."/>
            <person name="Martinez M.J."/>
            <person name="Novotny C."/>
            <person name="Magnuson J.K."/>
            <person name="Spatafora J.W."/>
            <person name="Maurice S."/>
            <person name="Pangilinan J."/>
            <person name="Andreopoulos W."/>
            <person name="LaButti K."/>
            <person name="Hundley H."/>
            <person name="Na H."/>
            <person name="Kuo A."/>
            <person name="Barry K."/>
            <person name="Lipzen A."/>
            <person name="Henrissat B."/>
            <person name="Riley R."/>
            <person name="Ahrendt S."/>
            <person name="Nagy L.G."/>
            <person name="Grigoriev I.V."/>
            <person name="Martin F."/>
            <person name="Rosso M.N."/>
        </authorList>
    </citation>
    <scope>NUCLEOTIDE SEQUENCE [LARGE SCALE GENOMIC DNA]</scope>
    <source>
        <strain evidence="1 2">CIRM-BRFM 1785</strain>
    </source>
</reference>
<proteinExistence type="predicted"/>
<accession>A0ABQ8KPQ8</accession>
<organism evidence="1 2">
    <name type="scientific">Rhodofomes roseus</name>
    <dbReference type="NCBI Taxonomy" id="34475"/>
    <lineage>
        <taxon>Eukaryota</taxon>
        <taxon>Fungi</taxon>
        <taxon>Dikarya</taxon>
        <taxon>Basidiomycota</taxon>
        <taxon>Agaricomycotina</taxon>
        <taxon>Agaricomycetes</taxon>
        <taxon>Polyporales</taxon>
        <taxon>Rhodofomes</taxon>
    </lineage>
</organism>
<dbReference type="EMBL" id="JADCUA010000005">
    <property type="protein sequence ID" value="KAH9840173.1"/>
    <property type="molecule type" value="Genomic_DNA"/>
</dbReference>
<dbReference type="GeneID" id="71999557"/>
<gene>
    <name evidence="1" type="ORF">C8Q71DRAFT_480331</name>
</gene>
<protein>
    <submittedName>
        <fullName evidence="1">Uncharacterized protein</fullName>
    </submittedName>
</protein>
<keyword evidence="2" id="KW-1185">Reference proteome</keyword>
<evidence type="ECO:0000313" key="1">
    <source>
        <dbReference type="EMBL" id="KAH9840173.1"/>
    </source>
</evidence>
<name>A0ABQ8KPQ8_9APHY</name>